<evidence type="ECO:0008006" key="4">
    <source>
        <dbReference type="Google" id="ProtNLM"/>
    </source>
</evidence>
<feature type="region of interest" description="Disordered" evidence="1">
    <location>
        <begin position="1"/>
        <end position="37"/>
    </location>
</feature>
<evidence type="ECO:0000313" key="2">
    <source>
        <dbReference type="EMBL" id="KAK8043002.1"/>
    </source>
</evidence>
<sequence length="91" mass="9405">MKLLQGEDSWNEVTTKKSTKGKKVTDSSANAASTENVAATATPAVTNLSSDDVKALEVMLAQVEALKRNITHALGSSRGDDAGSDPNAQGC</sequence>
<dbReference type="RefSeq" id="XP_066709855.1">
    <property type="nucleotide sequence ID" value="XM_066864894.1"/>
</dbReference>
<dbReference type="EMBL" id="JAQQWL010000013">
    <property type="protein sequence ID" value="KAK8043002.1"/>
    <property type="molecule type" value="Genomic_DNA"/>
</dbReference>
<accession>A0ABR1T8S5</accession>
<gene>
    <name evidence="2" type="ORF">PG994_013485</name>
</gene>
<proteinExistence type="predicted"/>
<dbReference type="Proteomes" id="UP001480595">
    <property type="component" value="Unassembled WGS sequence"/>
</dbReference>
<comment type="caution">
    <text evidence="2">The sequence shown here is derived from an EMBL/GenBank/DDBJ whole genome shotgun (WGS) entry which is preliminary data.</text>
</comment>
<evidence type="ECO:0000256" key="1">
    <source>
        <dbReference type="SAM" id="MobiDB-lite"/>
    </source>
</evidence>
<protein>
    <recommendedName>
        <fullName evidence="4">Transposase</fullName>
    </recommendedName>
</protein>
<reference evidence="2 3" key="1">
    <citation type="submission" date="2023-01" db="EMBL/GenBank/DDBJ databases">
        <title>Analysis of 21 Apiospora genomes using comparative genomics revels a genus with tremendous synthesis potential of carbohydrate active enzymes and secondary metabolites.</title>
        <authorList>
            <person name="Sorensen T."/>
        </authorList>
    </citation>
    <scope>NUCLEOTIDE SEQUENCE [LARGE SCALE GENOMIC DNA]</scope>
    <source>
        <strain evidence="2 3">CBS 135458</strain>
    </source>
</reference>
<feature type="region of interest" description="Disordered" evidence="1">
    <location>
        <begin position="72"/>
        <end position="91"/>
    </location>
</feature>
<evidence type="ECO:0000313" key="3">
    <source>
        <dbReference type="Proteomes" id="UP001480595"/>
    </source>
</evidence>
<dbReference type="GeneID" id="92097957"/>
<organism evidence="2 3">
    <name type="scientific">Apiospora phragmitis</name>
    <dbReference type="NCBI Taxonomy" id="2905665"/>
    <lineage>
        <taxon>Eukaryota</taxon>
        <taxon>Fungi</taxon>
        <taxon>Dikarya</taxon>
        <taxon>Ascomycota</taxon>
        <taxon>Pezizomycotina</taxon>
        <taxon>Sordariomycetes</taxon>
        <taxon>Xylariomycetidae</taxon>
        <taxon>Amphisphaeriales</taxon>
        <taxon>Apiosporaceae</taxon>
        <taxon>Apiospora</taxon>
    </lineage>
</organism>
<name>A0ABR1T8S5_9PEZI</name>
<keyword evidence="3" id="KW-1185">Reference proteome</keyword>